<dbReference type="Proteomes" id="UP000705283">
    <property type="component" value="Unassembled WGS sequence"/>
</dbReference>
<evidence type="ECO:0000313" key="2">
    <source>
        <dbReference type="Proteomes" id="UP000705283"/>
    </source>
</evidence>
<dbReference type="AlphaFoldDB" id="A0AA40X0W5"/>
<proteinExistence type="predicted"/>
<protein>
    <recommendedName>
        <fullName evidence="3">Lipoprotein</fullName>
    </recommendedName>
</protein>
<evidence type="ECO:0000313" key="1">
    <source>
        <dbReference type="EMBL" id="MBF6636092.1"/>
    </source>
</evidence>
<sequence>MVYLKNRLLFTVTVLLMTSGCQLQKKVDDETIAPVEAGQGSETTRECRYFQQMTGAPMAPIAYKALQDACYKSKKVKN</sequence>
<gene>
    <name evidence="1" type="ORF">ITX54_05355</name>
</gene>
<dbReference type="RefSeq" id="WP_194977614.1">
    <property type="nucleotide sequence ID" value="NZ_CBCSCF010000017.1"/>
</dbReference>
<reference evidence="1" key="1">
    <citation type="submission" date="2020-11" db="EMBL/GenBank/DDBJ databases">
        <authorList>
            <person name="Lee S.D."/>
        </authorList>
    </citation>
    <scope>NUCLEOTIDE SEQUENCE</scope>
    <source>
        <strain evidence="1">SAP-2</strain>
    </source>
</reference>
<organism evidence="1 2">
    <name type="scientific">Rouxiella silvae</name>
    <dbReference type="NCBI Taxonomy" id="1646373"/>
    <lineage>
        <taxon>Bacteria</taxon>
        <taxon>Pseudomonadati</taxon>
        <taxon>Pseudomonadota</taxon>
        <taxon>Gammaproteobacteria</taxon>
        <taxon>Enterobacterales</taxon>
        <taxon>Yersiniaceae</taxon>
        <taxon>Rouxiella</taxon>
    </lineage>
</organism>
<reference evidence="1" key="2">
    <citation type="submission" date="2022-09" db="EMBL/GenBank/DDBJ databases">
        <title>Rouxiella aceris sp. nov., isolated from tree sap and emended description of the genus Rhouxiella.</title>
        <authorList>
            <person name="Kim I.S."/>
        </authorList>
    </citation>
    <scope>NUCLEOTIDE SEQUENCE</scope>
    <source>
        <strain evidence="1">SAP-2</strain>
    </source>
</reference>
<dbReference type="EMBL" id="JADMKS010000002">
    <property type="protein sequence ID" value="MBF6636092.1"/>
    <property type="molecule type" value="Genomic_DNA"/>
</dbReference>
<evidence type="ECO:0008006" key="3">
    <source>
        <dbReference type="Google" id="ProtNLM"/>
    </source>
</evidence>
<name>A0AA40X0W5_9GAMM</name>
<accession>A0AA40X0W5</accession>
<dbReference type="PROSITE" id="PS51257">
    <property type="entry name" value="PROKAR_LIPOPROTEIN"/>
    <property type="match status" value="1"/>
</dbReference>
<comment type="caution">
    <text evidence="1">The sequence shown here is derived from an EMBL/GenBank/DDBJ whole genome shotgun (WGS) entry which is preliminary data.</text>
</comment>